<comment type="similarity">
    <text evidence="2">Belongs to the ustYa family.</text>
</comment>
<dbReference type="InterPro" id="IPR021765">
    <property type="entry name" value="UstYa-like"/>
</dbReference>
<gene>
    <name evidence="5" type="ORF">K491DRAFT_608642</name>
</gene>
<comment type="pathway">
    <text evidence="1">Mycotoxin biosynthesis.</text>
</comment>
<dbReference type="AlphaFoldDB" id="A0A6A6SU72"/>
<accession>A0A6A6SU72</accession>
<evidence type="ECO:0008006" key="7">
    <source>
        <dbReference type="Google" id="ProtNLM"/>
    </source>
</evidence>
<evidence type="ECO:0000313" key="5">
    <source>
        <dbReference type="EMBL" id="KAF2650521.1"/>
    </source>
</evidence>
<sequence length="341" mass="38795">MAGNGSSSTNSSRQSLEAEKKLLGFYDRLEDNSDSDWAGEAIPHRSRKLIPTPSDVRAWIFLVITVAITFTLGSALGYFAGPRCTELQCIKVTSSYCGSLLIEILTTTDQHCTAPLLEAVELYDYQFEAELGTENGYKGYPRPELDALWTRAGMIHPISMPEKYREVLNKTHSGLLYPEEQGGGVMVEIEVFHQVHCLNFLRKVIYADYYSRPENMPIEFEVGDDLFFNHIDHCIDYLRQFIMCTGDVTPVTSNWVMTHHSPHPDFNTMHKCRKFDKLLEWAEEHDQGGVPRQTPNPSWWPAPKLADTIQDVEPNFPVPPHGPPIDDSDRWVKEHPHHPPS</sequence>
<keyword evidence="6" id="KW-1185">Reference proteome</keyword>
<evidence type="ECO:0000256" key="4">
    <source>
        <dbReference type="SAM" id="Phobius"/>
    </source>
</evidence>
<dbReference type="PANTHER" id="PTHR33365">
    <property type="entry name" value="YALI0B05434P"/>
    <property type="match status" value="1"/>
</dbReference>
<name>A0A6A6SU72_9PLEO</name>
<evidence type="ECO:0000256" key="2">
    <source>
        <dbReference type="ARBA" id="ARBA00035112"/>
    </source>
</evidence>
<dbReference type="GO" id="GO:0043386">
    <property type="term" value="P:mycotoxin biosynthetic process"/>
    <property type="evidence" value="ECO:0007669"/>
    <property type="project" value="InterPro"/>
</dbReference>
<feature type="transmembrane region" description="Helical" evidence="4">
    <location>
        <begin position="58"/>
        <end position="80"/>
    </location>
</feature>
<keyword evidence="4" id="KW-0812">Transmembrane</keyword>
<dbReference type="Proteomes" id="UP000799324">
    <property type="component" value="Unassembled WGS sequence"/>
</dbReference>
<evidence type="ECO:0000313" key="6">
    <source>
        <dbReference type="Proteomes" id="UP000799324"/>
    </source>
</evidence>
<proteinExistence type="inferred from homology"/>
<evidence type="ECO:0000256" key="1">
    <source>
        <dbReference type="ARBA" id="ARBA00004685"/>
    </source>
</evidence>
<protein>
    <recommendedName>
        <fullName evidence="7">Tat pathway signal sequence</fullName>
    </recommendedName>
</protein>
<feature type="region of interest" description="Disordered" evidence="3">
    <location>
        <begin position="310"/>
        <end position="341"/>
    </location>
</feature>
<dbReference type="OrthoDB" id="3687641at2759"/>
<keyword evidence="4" id="KW-0472">Membrane</keyword>
<organism evidence="5 6">
    <name type="scientific">Lophiostoma macrostomum CBS 122681</name>
    <dbReference type="NCBI Taxonomy" id="1314788"/>
    <lineage>
        <taxon>Eukaryota</taxon>
        <taxon>Fungi</taxon>
        <taxon>Dikarya</taxon>
        <taxon>Ascomycota</taxon>
        <taxon>Pezizomycotina</taxon>
        <taxon>Dothideomycetes</taxon>
        <taxon>Pleosporomycetidae</taxon>
        <taxon>Pleosporales</taxon>
        <taxon>Lophiostomataceae</taxon>
        <taxon>Lophiostoma</taxon>
    </lineage>
</organism>
<dbReference type="PANTHER" id="PTHR33365:SF4">
    <property type="entry name" value="CYCLOCHLOROTINE BIOSYNTHESIS PROTEIN O"/>
    <property type="match status" value="1"/>
</dbReference>
<dbReference type="EMBL" id="MU004452">
    <property type="protein sequence ID" value="KAF2650521.1"/>
    <property type="molecule type" value="Genomic_DNA"/>
</dbReference>
<dbReference type="Pfam" id="PF11807">
    <property type="entry name" value="UstYa"/>
    <property type="match status" value="1"/>
</dbReference>
<evidence type="ECO:0000256" key="3">
    <source>
        <dbReference type="SAM" id="MobiDB-lite"/>
    </source>
</evidence>
<reference evidence="5" key="1">
    <citation type="journal article" date="2020" name="Stud. Mycol.">
        <title>101 Dothideomycetes genomes: a test case for predicting lifestyles and emergence of pathogens.</title>
        <authorList>
            <person name="Haridas S."/>
            <person name="Albert R."/>
            <person name="Binder M."/>
            <person name="Bloem J."/>
            <person name="Labutti K."/>
            <person name="Salamov A."/>
            <person name="Andreopoulos B."/>
            <person name="Baker S."/>
            <person name="Barry K."/>
            <person name="Bills G."/>
            <person name="Bluhm B."/>
            <person name="Cannon C."/>
            <person name="Castanera R."/>
            <person name="Culley D."/>
            <person name="Daum C."/>
            <person name="Ezra D."/>
            <person name="Gonzalez J."/>
            <person name="Henrissat B."/>
            <person name="Kuo A."/>
            <person name="Liang C."/>
            <person name="Lipzen A."/>
            <person name="Lutzoni F."/>
            <person name="Magnuson J."/>
            <person name="Mondo S."/>
            <person name="Nolan M."/>
            <person name="Ohm R."/>
            <person name="Pangilinan J."/>
            <person name="Park H.-J."/>
            <person name="Ramirez L."/>
            <person name="Alfaro M."/>
            <person name="Sun H."/>
            <person name="Tritt A."/>
            <person name="Yoshinaga Y."/>
            <person name="Zwiers L.-H."/>
            <person name="Turgeon B."/>
            <person name="Goodwin S."/>
            <person name="Spatafora J."/>
            <person name="Crous P."/>
            <person name="Grigoriev I."/>
        </authorList>
    </citation>
    <scope>NUCLEOTIDE SEQUENCE</scope>
    <source>
        <strain evidence="5">CBS 122681</strain>
    </source>
</reference>
<keyword evidence="4" id="KW-1133">Transmembrane helix</keyword>